<dbReference type="InterPro" id="IPR013320">
    <property type="entry name" value="ConA-like_dom_sf"/>
</dbReference>
<dbReference type="SUPFAM" id="SSF49899">
    <property type="entry name" value="Concanavalin A-like lectins/glucanases"/>
    <property type="match status" value="1"/>
</dbReference>
<dbReference type="InterPro" id="IPR001220">
    <property type="entry name" value="Legume_lectin_dom"/>
</dbReference>
<name>A0A6J5XPF5_PRUAR</name>
<keyword evidence="6" id="KW-1185">Reference proteome</keyword>
<evidence type="ECO:0000259" key="4">
    <source>
        <dbReference type="Pfam" id="PF00139"/>
    </source>
</evidence>
<dbReference type="InterPro" id="IPR050258">
    <property type="entry name" value="Leguminous_Lectin"/>
</dbReference>
<gene>
    <name evidence="5" type="ORF">ORAREDHAP_LOCUS39519</name>
</gene>
<protein>
    <recommendedName>
        <fullName evidence="4">Legume lectin domain-containing protein</fullName>
    </recommendedName>
</protein>
<dbReference type="CDD" id="cd06899">
    <property type="entry name" value="lectin_legume_LecRK_Arcelin_ConA"/>
    <property type="match status" value="1"/>
</dbReference>
<keyword evidence="3" id="KW-0732">Signal</keyword>
<dbReference type="Pfam" id="PF00139">
    <property type="entry name" value="Lectin_legB"/>
    <property type="match status" value="1"/>
</dbReference>
<evidence type="ECO:0000313" key="5">
    <source>
        <dbReference type="EMBL" id="CAB4314981.1"/>
    </source>
</evidence>
<dbReference type="PANTHER" id="PTHR32401:SF50">
    <property type="entry name" value="OS07G0133000 PROTEIN"/>
    <property type="match status" value="1"/>
</dbReference>
<feature type="domain" description="Legume lectin" evidence="4">
    <location>
        <begin position="22"/>
        <end position="171"/>
    </location>
</feature>
<sequence length="183" mass="19720">MIAMFFKLLILTLASLAAAEDVNFTYNGFRSDNLSLDGSAQFTSNGLLMVTNDTEEQKGHAFYPNPVTFKNSYSNSNVFSFSTIFVFAVRSVSTTLGGHGMAFVIAPKRGFPGAYGGPFLGLFNRTNNGNPTNHVFAVELDTVRSASFNDIDNNHVGIDINGLNSTGFASAAYYAKKNGGLRN</sequence>
<dbReference type="GO" id="GO:0030246">
    <property type="term" value="F:carbohydrate binding"/>
    <property type="evidence" value="ECO:0007669"/>
    <property type="project" value="UniProtKB-KW"/>
</dbReference>
<evidence type="ECO:0000256" key="1">
    <source>
        <dbReference type="ARBA" id="ARBA00007606"/>
    </source>
</evidence>
<evidence type="ECO:0000313" key="6">
    <source>
        <dbReference type="Proteomes" id="UP000507245"/>
    </source>
</evidence>
<feature type="chain" id="PRO_5026886804" description="Legume lectin domain-containing protein" evidence="3">
    <location>
        <begin position="20"/>
        <end position="183"/>
    </location>
</feature>
<dbReference type="Proteomes" id="UP000507245">
    <property type="component" value="Unassembled WGS sequence"/>
</dbReference>
<keyword evidence="2" id="KW-0430">Lectin</keyword>
<feature type="signal peptide" evidence="3">
    <location>
        <begin position="1"/>
        <end position="19"/>
    </location>
</feature>
<accession>A0A6J5XPF5</accession>
<organism evidence="5 6">
    <name type="scientific">Prunus armeniaca</name>
    <name type="common">Apricot</name>
    <name type="synonym">Armeniaca vulgaris</name>
    <dbReference type="NCBI Taxonomy" id="36596"/>
    <lineage>
        <taxon>Eukaryota</taxon>
        <taxon>Viridiplantae</taxon>
        <taxon>Streptophyta</taxon>
        <taxon>Embryophyta</taxon>
        <taxon>Tracheophyta</taxon>
        <taxon>Spermatophyta</taxon>
        <taxon>Magnoliopsida</taxon>
        <taxon>eudicotyledons</taxon>
        <taxon>Gunneridae</taxon>
        <taxon>Pentapetalae</taxon>
        <taxon>rosids</taxon>
        <taxon>fabids</taxon>
        <taxon>Rosales</taxon>
        <taxon>Rosaceae</taxon>
        <taxon>Amygdaloideae</taxon>
        <taxon>Amygdaleae</taxon>
        <taxon>Prunus</taxon>
    </lineage>
</organism>
<dbReference type="OrthoDB" id="543442at2759"/>
<dbReference type="PANTHER" id="PTHR32401">
    <property type="entry name" value="CONCANAVALIN A-LIKE LECTIN FAMILY PROTEIN"/>
    <property type="match status" value="1"/>
</dbReference>
<dbReference type="EMBL" id="CAEKKB010000006">
    <property type="protein sequence ID" value="CAB4314981.1"/>
    <property type="molecule type" value="Genomic_DNA"/>
</dbReference>
<evidence type="ECO:0000256" key="3">
    <source>
        <dbReference type="SAM" id="SignalP"/>
    </source>
</evidence>
<reference evidence="6" key="1">
    <citation type="journal article" date="2020" name="Genome Biol.">
        <title>Gamete binning: chromosome-level and haplotype-resolved genome assembly enabled by high-throughput single-cell sequencing of gamete genomes.</title>
        <authorList>
            <person name="Campoy J.A."/>
            <person name="Sun H."/>
            <person name="Goel M."/>
            <person name="Jiao W.-B."/>
            <person name="Folz-Donahue K."/>
            <person name="Wang N."/>
            <person name="Rubio M."/>
            <person name="Liu C."/>
            <person name="Kukat C."/>
            <person name="Ruiz D."/>
            <person name="Huettel B."/>
            <person name="Schneeberger K."/>
        </authorList>
    </citation>
    <scope>NUCLEOTIDE SEQUENCE [LARGE SCALE GENOMIC DNA]</scope>
    <source>
        <strain evidence="6">cv. Rojo Pasion</strain>
    </source>
</reference>
<proteinExistence type="inferred from homology"/>
<dbReference type="AlphaFoldDB" id="A0A6J5XPF5"/>
<comment type="similarity">
    <text evidence="1">Belongs to the leguminous lectin family.</text>
</comment>
<evidence type="ECO:0000256" key="2">
    <source>
        <dbReference type="ARBA" id="ARBA00022734"/>
    </source>
</evidence>
<dbReference type="Gene3D" id="2.60.120.200">
    <property type="match status" value="1"/>
</dbReference>